<dbReference type="AlphaFoldDB" id="A0A5K7WZW4"/>
<dbReference type="PANTHER" id="PTHR31527">
    <property type="entry name" value="RE64534P"/>
    <property type="match status" value="1"/>
</dbReference>
<protein>
    <submittedName>
        <fullName evidence="2">Urea carboxylase</fullName>
    </submittedName>
</protein>
<feature type="domain" description="DUF1989" evidence="1">
    <location>
        <begin position="9"/>
        <end position="179"/>
    </location>
</feature>
<proteinExistence type="predicted"/>
<dbReference type="InterPro" id="IPR017792">
    <property type="entry name" value="UAAP1"/>
</dbReference>
<evidence type="ECO:0000313" key="3">
    <source>
        <dbReference type="Proteomes" id="UP000326951"/>
    </source>
</evidence>
<dbReference type="Pfam" id="PF09347">
    <property type="entry name" value="DUF1989"/>
    <property type="match status" value="1"/>
</dbReference>
<evidence type="ECO:0000313" key="2">
    <source>
        <dbReference type="EMBL" id="BBN97873.1"/>
    </source>
</evidence>
<gene>
    <name evidence="2" type="ORF">St703_05780</name>
</gene>
<dbReference type="NCBIfam" id="TIGR03425">
    <property type="entry name" value="urea_degr_2"/>
    <property type="match status" value="1"/>
</dbReference>
<dbReference type="InterPro" id="IPR018959">
    <property type="entry name" value="DUF1989"/>
</dbReference>
<reference evidence="2 3" key="1">
    <citation type="submission" date="2019-09" db="EMBL/GenBank/DDBJ databases">
        <title>Complete genome sequence of Sporolactobacillus terrae 70-3.</title>
        <authorList>
            <person name="Tanaka N."/>
            <person name="Shiwa Y."/>
            <person name="Fujita N."/>
            <person name="Tanasupawat S."/>
        </authorList>
    </citation>
    <scope>NUCLEOTIDE SEQUENCE [LARGE SCALE GENOMIC DNA]</scope>
    <source>
        <strain evidence="2 3">70-3</strain>
    </source>
</reference>
<evidence type="ECO:0000259" key="1">
    <source>
        <dbReference type="Pfam" id="PF09347"/>
    </source>
</evidence>
<dbReference type="EMBL" id="AP021853">
    <property type="protein sequence ID" value="BBN97873.1"/>
    <property type="molecule type" value="Genomic_DNA"/>
</dbReference>
<dbReference type="RefSeq" id="WP_152080229.1">
    <property type="nucleotide sequence ID" value="NZ_AP021853.1"/>
</dbReference>
<dbReference type="Proteomes" id="UP000326951">
    <property type="component" value="Chromosome"/>
</dbReference>
<dbReference type="PANTHER" id="PTHR31527:SF0">
    <property type="entry name" value="RE64534P"/>
    <property type="match status" value="1"/>
</dbReference>
<sequence length="237" mass="26762">MQSIWSKKLEKGEKWSGVIHRGRLIRLTALGEGANLSALFYNAYDHAERYNMPDTLKAQHTFHLTKGNILMSDNGLAMASIIDDDLGWHDTISGYTTRTMTDEKYGESLYQEVRNDWLRCGQENFTMELIRNGLDARDLTAPVNFFSKITSDRDGNMQFLPDHCPKGSTVTLRTEMDILMILSNTPNPIDSSPEYPSVPIKCEVLPADPVNPLDPCVTSCPENLRAFENTWEIEALS</sequence>
<organism evidence="2 3">
    <name type="scientific">Sporolactobacillus terrae</name>
    <dbReference type="NCBI Taxonomy" id="269673"/>
    <lineage>
        <taxon>Bacteria</taxon>
        <taxon>Bacillati</taxon>
        <taxon>Bacillota</taxon>
        <taxon>Bacilli</taxon>
        <taxon>Bacillales</taxon>
        <taxon>Sporolactobacillaceae</taxon>
        <taxon>Sporolactobacillus</taxon>
    </lineage>
</organism>
<accession>A0A5K7WZW4</accession>
<name>A0A5K7WZW4_9BACL</name>